<dbReference type="PANTHER" id="PTHR24095">
    <property type="entry name" value="ACETYL-COENZYME A SYNTHETASE"/>
    <property type="match status" value="1"/>
</dbReference>
<dbReference type="InterPro" id="IPR045851">
    <property type="entry name" value="AMP-bd_C_sf"/>
</dbReference>
<name>A0A9X7W037_9BACL</name>
<evidence type="ECO:0000256" key="6">
    <source>
        <dbReference type="ARBA" id="ARBA00022990"/>
    </source>
</evidence>
<feature type="domain" description="AMP-dependent synthetase/ligase" evidence="8">
    <location>
        <begin position="101"/>
        <end position="479"/>
    </location>
</feature>
<dbReference type="KEGG" id="afx:JZ786_03890"/>
<dbReference type="EMBL" id="CP071182">
    <property type="protein sequence ID" value="QSO48159.1"/>
    <property type="molecule type" value="Genomic_DNA"/>
</dbReference>
<dbReference type="SUPFAM" id="SSF56801">
    <property type="entry name" value="Acetyl-CoA synthetase-like"/>
    <property type="match status" value="1"/>
</dbReference>
<keyword evidence="4" id="KW-0547">Nucleotide-binding</keyword>
<dbReference type="PANTHER" id="PTHR24095:SF14">
    <property type="entry name" value="ACETYL-COENZYME A SYNTHETASE 1"/>
    <property type="match status" value="1"/>
</dbReference>
<dbReference type="NCBIfam" id="NF001208">
    <property type="entry name" value="PRK00174.1"/>
    <property type="match status" value="1"/>
</dbReference>
<keyword evidence="6" id="KW-0007">Acetylation</keyword>
<keyword evidence="3 11" id="KW-0436">Ligase</keyword>
<feature type="domain" description="Acetyl-coenzyme A synthetase N-terminal" evidence="10">
    <location>
        <begin position="38"/>
        <end position="91"/>
    </location>
</feature>
<evidence type="ECO:0000259" key="8">
    <source>
        <dbReference type="Pfam" id="PF00501"/>
    </source>
</evidence>
<feature type="domain" description="AMP-binding enzyme C-terminal" evidence="9">
    <location>
        <begin position="541"/>
        <end position="619"/>
    </location>
</feature>
<evidence type="ECO:0000256" key="7">
    <source>
        <dbReference type="NCBIfam" id="TIGR02188"/>
    </source>
</evidence>
<gene>
    <name evidence="11" type="primary">acs</name>
    <name evidence="11" type="ORF">JZ786_03890</name>
</gene>
<dbReference type="NCBIfam" id="TIGR02188">
    <property type="entry name" value="Ac_CoA_lig_AcsA"/>
    <property type="match status" value="1"/>
</dbReference>
<protein>
    <recommendedName>
        <fullName evidence="2 7">Acetate--CoA ligase</fullName>
        <ecNumber evidence="2 7">6.2.1.1</ecNumber>
    </recommendedName>
</protein>
<dbReference type="InterPro" id="IPR042099">
    <property type="entry name" value="ANL_N_sf"/>
</dbReference>
<dbReference type="Gene3D" id="3.40.50.12780">
    <property type="entry name" value="N-terminal domain of ligase-like"/>
    <property type="match status" value="1"/>
</dbReference>
<evidence type="ECO:0000256" key="4">
    <source>
        <dbReference type="ARBA" id="ARBA00022741"/>
    </source>
</evidence>
<accession>A0A9X7W037</accession>
<dbReference type="GO" id="GO:0005524">
    <property type="term" value="F:ATP binding"/>
    <property type="evidence" value="ECO:0007669"/>
    <property type="project" value="UniProtKB-KW"/>
</dbReference>
<evidence type="ECO:0000256" key="1">
    <source>
        <dbReference type="ARBA" id="ARBA00006432"/>
    </source>
</evidence>
<dbReference type="GO" id="GO:0019427">
    <property type="term" value="P:acetyl-CoA biosynthetic process from acetate"/>
    <property type="evidence" value="ECO:0007669"/>
    <property type="project" value="UniProtKB-UniRule"/>
</dbReference>
<evidence type="ECO:0000313" key="12">
    <source>
        <dbReference type="Proteomes" id="UP000663505"/>
    </source>
</evidence>
<dbReference type="InterPro" id="IPR011904">
    <property type="entry name" value="Ac_CoA_lig"/>
</dbReference>
<evidence type="ECO:0000259" key="10">
    <source>
        <dbReference type="Pfam" id="PF16177"/>
    </source>
</evidence>
<dbReference type="Proteomes" id="UP000663505">
    <property type="component" value="Chromosome"/>
</dbReference>
<keyword evidence="12" id="KW-1185">Reference proteome</keyword>
<reference evidence="11 12" key="1">
    <citation type="submission" date="2021-02" db="EMBL/GenBank/DDBJ databases">
        <title>Alicyclobacillus curvatus sp. nov. and Alicyclobacillus mengziensis sp. nov., two acidophilic bacteria isolated from acid mine drainage.</title>
        <authorList>
            <person name="Huang Y."/>
        </authorList>
    </citation>
    <scope>NUCLEOTIDE SEQUENCE [LARGE SCALE GENOMIC DNA]</scope>
    <source>
        <strain evidence="11 12">S30H14</strain>
    </source>
</reference>
<comment type="similarity">
    <text evidence="1">Belongs to the ATP-dependent AMP-binding enzyme family.</text>
</comment>
<dbReference type="InterPro" id="IPR000873">
    <property type="entry name" value="AMP-dep_synth/lig_dom"/>
</dbReference>
<dbReference type="PROSITE" id="PS00455">
    <property type="entry name" value="AMP_BINDING"/>
    <property type="match status" value="1"/>
</dbReference>
<evidence type="ECO:0000259" key="9">
    <source>
        <dbReference type="Pfam" id="PF13193"/>
    </source>
</evidence>
<dbReference type="InterPro" id="IPR032387">
    <property type="entry name" value="ACAS_N"/>
</dbReference>
<dbReference type="GO" id="GO:0003987">
    <property type="term" value="F:acetate-CoA ligase activity"/>
    <property type="evidence" value="ECO:0007669"/>
    <property type="project" value="UniProtKB-UniRule"/>
</dbReference>
<sequence length="661" mass="72895">MVIDLASEETLKLIAESVKVPPSDSYRSTSYLQSEEAYLAKYQASIEDPESFWREIADELTWQHREQAVVEGSLPDFRFFPGSFINVSENCVDRHATNPASRNKVALFFEGENGERKAVTYLQLQREVSKFANVLKSLGLQKGDVVSVYMQNLIETYVVLLACLRIGVIYNTVFAGFSAEALRERIVSSNAKAVICANGSYRRGKVLRLKEIVDEALDCENQVENVVVYNRVQGLETPMMEGRDHDYDAIISQALANCPPEPLDANDPGLLIFTSGTSGKPKGIVHAGGGFLIGTYAYTKYQLDLRPEDVYWNTADIGWLTSHIFVLVGGLALGTTTILYEGAIDFPHQGRLYEVMERYSVNKVFSAPTAYRMMLKYGLDLAQKYDLSNLSLLVSVGEPLNPEAWQWMRKALGRGDVVINNTWGQTETGGTPLASIPGATVMKAGSCGVPFFGHQVDIVGSDGESVPDGTPGYLIIRNPFPSLARDIFGDHDRYLRSYFAQVPGAYFTGDSAVRDSDGQFWVLGRVDDVINVSGHRISTMEMESSLINHRAVVEAAVVGQPDEVKGVVPVAFITLEKSFAPSDELAAELKQQIVNDIGSFARPERVHFVEAMPKTRSGKIIRRMLREIIQNGEVRGDVTGLEDSDILDKLVLDVTGQGNAV</sequence>
<dbReference type="Gene3D" id="3.30.300.30">
    <property type="match status" value="1"/>
</dbReference>
<evidence type="ECO:0000256" key="2">
    <source>
        <dbReference type="ARBA" id="ARBA00013275"/>
    </source>
</evidence>
<evidence type="ECO:0000313" key="11">
    <source>
        <dbReference type="EMBL" id="QSO48159.1"/>
    </source>
</evidence>
<evidence type="ECO:0000256" key="5">
    <source>
        <dbReference type="ARBA" id="ARBA00022840"/>
    </source>
</evidence>
<organism evidence="11 12">
    <name type="scientific">Alicyclobacillus mengziensis</name>
    <dbReference type="NCBI Taxonomy" id="2931921"/>
    <lineage>
        <taxon>Bacteria</taxon>
        <taxon>Bacillati</taxon>
        <taxon>Bacillota</taxon>
        <taxon>Bacilli</taxon>
        <taxon>Bacillales</taxon>
        <taxon>Alicyclobacillaceae</taxon>
        <taxon>Alicyclobacillus</taxon>
    </lineage>
</organism>
<keyword evidence="5" id="KW-0067">ATP-binding</keyword>
<evidence type="ECO:0000256" key="3">
    <source>
        <dbReference type="ARBA" id="ARBA00022598"/>
    </source>
</evidence>
<dbReference type="InterPro" id="IPR025110">
    <property type="entry name" value="AMP-bd_C"/>
</dbReference>
<proteinExistence type="inferred from homology"/>
<dbReference type="Pfam" id="PF16177">
    <property type="entry name" value="ACAS_N"/>
    <property type="match status" value="1"/>
</dbReference>
<dbReference type="InterPro" id="IPR020845">
    <property type="entry name" value="AMP-binding_CS"/>
</dbReference>
<dbReference type="AlphaFoldDB" id="A0A9X7W037"/>
<dbReference type="GO" id="GO:0005829">
    <property type="term" value="C:cytosol"/>
    <property type="evidence" value="ECO:0007669"/>
    <property type="project" value="TreeGrafter"/>
</dbReference>
<dbReference type="EC" id="6.2.1.1" evidence="2 7"/>
<dbReference type="GO" id="GO:0016208">
    <property type="term" value="F:AMP binding"/>
    <property type="evidence" value="ECO:0007669"/>
    <property type="project" value="InterPro"/>
</dbReference>
<dbReference type="Pfam" id="PF00501">
    <property type="entry name" value="AMP-binding"/>
    <property type="match status" value="1"/>
</dbReference>
<dbReference type="Pfam" id="PF13193">
    <property type="entry name" value="AMP-binding_C"/>
    <property type="match status" value="1"/>
</dbReference>